<evidence type="ECO:0008006" key="3">
    <source>
        <dbReference type="Google" id="ProtNLM"/>
    </source>
</evidence>
<dbReference type="KEGG" id="htq:FRZ44_37160"/>
<reference evidence="1 2" key="1">
    <citation type="submission" date="2019-08" db="EMBL/GenBank/DDBJ databases">
        <title>Hyperibacter terrae gen. nov., sp. nov. and Hyperibacter viscosus sp. nov., two new members in the family Rhodospirillaceae isolated from the rhizosphere of Hypericum perforatum.</title>
        <authorList>
            <person name="Noviana Z."/>
        </authorList>
    </citation>
    <scope>NUCLEOTIDE SEQUENCE [LARGE SCALE GENOMIC DNA]</scope>
    <source>
        <strain evidence="1 2">R5913</strain>
    </source>
</reference>
<proteinExistence type="predicted"/>
<dbReference type="PANTHER" id="PTHR35105:SF7">
    <property type="entry name" value="PROTEIN CDI-LIKE"/>
    <property type="match status" value="1"/>
</dbReference>
<dbReference type="Gene3D" id="3.90.550.10">
    <property type="entry name" value="Spore Coat Polysaccharide Biosynthesis Protein SpsA, Chain A"/>
    <property type="match status" value="1"/>
</dbReference>
<dbReference type="PANTHER" id="PTHR35105">
    <property type="entry name" value="EXPRESSED PROTEIN"/>
    <property type="match status" value="1"/>
</dbReference>
<dbReference type="InterPro" id="IPR029044">
    <property type="entry name" value="Nucleotide-diphossugar_trans"/>
</dbReference>
<dbReference type="OrthoDB" id="7340531at2"/>
<evidence type="ECO:0000313" key="2">
    <source>
        <dbReference type="Proteomes" id="UP000326202"/>
    </source>
</evidence>
<dbReference type="RefSeq" id="WP_151178572.1">
    <property type="nucleotide sequence ID" value="NZ_CP042906.1"/>
</dbReference>
<accession>A0A5J6MQT1</accession>
<sequence>MLRVFIGYDPRQPVAYNVLQFSLMRRSTRPVAITPLVIQQLPMKRMGLTPFTYSRFLVPQLCNYEGWALFLDLDMLVQGDIAEIFDLADENQAVMVVKSNARFEWASVILFNCGHPDNRRLTSEYVETAEGLHGIGWTDKIGTLPAEWNHLVMYDQPKPAKLLHYTAGMPCFPETKDLGYADEWTKELKQMTMIVPWAQLMGNSVHAKPVLERLAKAKEQKPTI</sequence>
<gene>
    <name evidence="1" type="ORF">FRZ44_37160</name>
</gene>
<dbReference type="SUPFAM" id="SSF53448">
    <property type="entry name" value="Nucleotide-diphospho-sugar transferases"/>
    <property type="match status" value="1"/>
</dbReference>
<dbReference type="AlphaFoldDB" id="A0A5J6MQT1"/>
<dbReference type="InterPro" id="IPR002495">
    <property type="entry name" value="Glyco_trans_8"/>
</dbReference>
<evidence type="ECO:0000313" key="1">
    <source>
        <dbReference type="EMBL" id="QEX18410.1"/>
    </source>
</evidence>
<name>A0A5J6MQT1_9PROT</name>
<dbReference type="Proteomes" id="UP000326202">
    <property type="component" value="Chromosome"/>
</dbReference>
<dbReference type="Pfam" id="PF01501">
    <property type="entry name" value="Glyco_transf_8"/>
    <property type="match status" value="1"/>
</dbReference>
<keyword evidence="2" id="KW-1185">Reference proteome</keyword>
<dbReference type="GO" id="GO:0016757">
    <property type="term" value="F:glycosyltransferase activity"/>
    <property type="evidence" value="ECO:0007669"/>
    <property type="project" value="InterPro"/>
</dbReference>
<organism evidence="1 2">
    <name type="scientific">Hypericibacter terrae</name>
    <dbReference type="NCBI Taxonomy" id="2602015"/>
    <lineage>
        <taxon>Bacteria</taxon>
        <taxon>Pseudomonadati</taxon>
        <taxon>Pseudomonadota</taxon>
        <taxon>Alphaproteobacteria</taxon>
        <taxon>Rhodospirillales</taxon>
        <taxon>Dongiaceae</taxon>
        <taxon>Hypericibacter</taxon>
    </lineage>
</organism>
<protein>
    <recommendedName>
        <fullName evidence="3">Glycosyl transferase</fullName>
    </recommendedName>
</protein>
<dbReference type="EMBL" id="CP042906">
    <property type="protein sequence ID" value="QEX18410.1"/>
    <property type="molecule type" value="Genomic_DNA"/>
</dbReference>